<feature type="compositionally biased region" description="Polar residues" evidence="1">
    <location>
        <begin position="348"/>
        <end position="363"/>
    </location>
</feature>
<dbReference type="EMBL" id="OX459120">
    <property type="protein sequence ID" value="CAI9099123.1"/>
    <property type="molecule type" value="Genomic_DNA"/>
</dbReference>
<feature type="compositionally biased region" description="Polar residues" evidence="1">
    <location>
        <begin position="374"/>
        <end position="384"/>
    </location>
</feature>
<gene>
    <name evidence="2" type="ORF">OLC1_LOCUS9204</name>
</gene>
<protein>
    <submittedName>
        <fullName evidence="2">OLC1v1035894C1</fullName>
    </submittedName>
</protein>
<dbReference type="AlphaFoldDB" id="A0AAV1CVG4"/>
<accession>A0AAV1CVG4</accession>
<evidence type="ECO:0000313" key="3">
    <source>
        <dbReference type="Proteomes" id="UP001161247"/>
    </source>
</evidence>
<dbReference type="Proteomes" id="UP001161247">
    <property type="component" value="Chromosome 3"/>
</dbReference>
<evidence type="ECO:0000256" key="1">
    <source>
        <dbReference type="SAM" id="MobiDB-lite"/>
    </source>
</evidence>
<feature type="region of interest" description="Disordered" evidence="1">
    <location>
        <begin position="348"/>
        <end position="384"/>
    </location>
</feature>
<sequence length="384" mass="43305">MRLAHTNTVLAEMREQLRILVALNVQKTRVLGPEGKKNHSVSVKTLLVEKLAPAVVRVQPETIKEKASRPPLDTYPKIELPAFKGAHPRELLRKCDKFFLLYQVLDDQKVDYVELYLEEEADSWLSESDFVHSFLSGLKKEIKTTVKMFEPTILVTIFKLARLKTLGNHVKEEEDPQFPVTEEDETDKGVELDVPKLLIDDGIDLNDLPIEEGSLHVLYVDNVEQTIFLLGKSESDVNILRPLGIIPSHDDHYIIMVIHDLNIFKMVHLAIFDIKDDGRLKPKLAVPKSSRRNYAITMLKSLIMDIGAQEESQKAEKIPWIIYLTLESVEVHPCVGKLVERQGKSTTNKRIPSSFASASNQVHSGSSSFASASNQVDKGSSSFM</sequence>
<proteinExistence type="predicted"/>
<evidence type="ECO:0000313" key="2">
    <source>
        <dbReference type="EMBL" id="CAI9099123.1"/>
    </source>
</evidence>
<keyword evidence="3" id="KW-1185">Reference proteome</keyword>
<organism evidence="2 3">
    <name type="scientific">Oldenlandia corymbosa var. corymbosa</name>
    <dbReference type="NCBI Taxonomy" id="529605"/>
    <lineage>
        <taxon>Eukaryota</taxon>
        <taxon>Viridiplantae</taxon>
        <taxon>Streptophyta</taxon>
        <taxon>Embryophyta</taxon>
        <taxon>Tracheophyta</taxon>
        <taxon>Spermatophyta</taxon>
        <taxon>Magnoliopsida</taxon>
        <taxon>eudicotyledons</taxon>
        <taxon>Gunneridae</taxon>
        <taxon>Pentapetalae</taxon>
        <taxon>asterids</taxon>
        <taxon>lamiids</taxon>
        <taxon>Gentianales</taxon>
        <taxon>Rubiaceae</taxon>
        <taxon>Rubioideae</taxon>
        <taxon>Spermacoceae</taxon>
        <taxon>Hedyotis-Oldenlandia complex</taxon>
        <taxon>Oldenlandia</taxon>
    </lineage>
</organism>
<name>A0AAV1CVG4_OLDCO</name>
<feature type="compositionally biased region" description="Low complexity" evidence="1">
    <location>
        <begin position="364"/>
        <end position="373"/>
    </location>
</feature>
<reference evidence="2" key="1">
    <citation type="submission" date="2023-03" db="EMBL/GenBank/DDBJ databases">
        <authorList>
            <person name="Julca I."/>
        </authorList>
    </citation>
    <scope>NUCLEOTIDE SEQUENCE</scope>
</reference>